<name>A0ABR1RPQ8_9PEZI</name>
<evidence type="ECO:0000313" key="1">
    <source>
        <dbReference type="EMBL" id="KAK8016944.1"/>
    </source>
</evidence>
<accession>A0ABR1RPQ8</accession>
<gene>
    <name evidence="1" type="ORF">PG993_015133</name>
</gene>
<dbReference type="EMBL" id="JAQQWK010000014">
    <property type="protein sequence ID" value="KAK8016944.1"/>
    <property type="molecule type" value="Genomic_DNA"/>
</dbReference>
<protein>
    <submittedName>
        <fullName evidence="1">Uncharacterized protein</fullName>
    </submittedName>
</protein>
<proteinExistence type="predicted"/>
<comment type="caution">
    <text evidence="1">The sequence shown here is derived from an EMBL/GenBank/DDBJ whole genome shotgun (WGS) entry which is preliminary data.</text>
</comment>
<organism evidence="1 2">
    <name type="scientific">Apiospora rasikravindrae</name>
    <dbReference type="NCBI Taxonomy" id="990691"/>
    <lineage>
        <taxon>Eukaryota</taxon>
        <taxon>Fungi</taxon>
        <taxon>Dikarya</taxon>
        <taxon>Ascomycota</taxon>
        <taxon>Pezizomycotina</taxon>
        <taxon>Sordariomycetes</taxon>
        <taxon>Xylariomycetidae</taxon>
        <taxon>Amphisphaeriales</taxon>
        <taxon>Apiosporaceae</taxon>
        <taxon>Apiospora</taxon>
    </lineage>
</organism>
<reference evidence="1 2" key="1">
    <citation type="submission" date="2023-01" db="EMBL/GenBank/DDBJ databases">
        <title>Analysis of 21 Apiospora genomes using comparative genomics revels a genus with tremendous synthesis potential of carbohydrate active enzymes and secondary metabolites.</title>
        <authorList>
            <person name="Sorensen T."/>
        </authorList>
    </citation>
    <scope>NUCLEOTIDE SEQUENCE [LARGE SCALE GENOMIC DNA]</scope>
    <source>
        <strain evidence="1 2">CBS 33761</strain>
    </source>
</reference>
<sequence length="89" mass="8987">MGIISIPNQTHQRIPCALAGENMIRETATGGIAARGEPGQTGGAWYSSMETGYWNALSSILIVVFIGGDTAAAGEKAGAESAAAAAYEG</sequence>
<dbReference type="Proteomes" id="UP001444661">
    <property type="component" value="Unassembled WGS sequence"/>
</dbReference>
<evidence type="ECO:0000313" key="2">
    <source>
        <dbReference type="Proteomes" id="UP001444661"/>
    </source>
</evidence>
<keyword evidence="2" id="KW-1185">Reference proteome</keyword>